<dbReference type="HAMAP" id="MF_00367">
    <property type="entry name" value="GTPase_Era"/>
    <property type="match status" value="1"/>
</dbReference>
<dbReference type="InterPro" id="IPR027417">
    <property type="entry name" value="P-loop_NTPase"/>
</dbReference>
<dbReference type="PANTHER" id="PTHR42698">
    <property type="entry name" value="GTPASE ERA"/>
    <property type="match status" value="1"/>
</dbReference>
<evidence type="ECO:0000259" key="5">
    <source>
        <dbReference type="PROSITE" id="PS50823"/>
    </source>
</evidence>
<evidence type="ECO:0000256" key="4">
    <source>
        <dbReference type="ARBA" id="ARBA00023134"/>
    </source>
</evidence>
<keyword evidence="4" id="KW-0342">GTP-binding</keyword>
<keyword evidence="3" id="KW-0694">RNA-binding</keyword>
<dbReference type="PROSITE" id="PS50823">
    <property type="entry name" value="KH_TYPE_2"/>
    <property type="match status" value="1"/>
</dbReference>
<reference evidence="7" key="1">
    <citation type="submission" date="2018-10" db="EMBL/GenBank/DDBJ databases">
        <authorList>
            <person name="Gruber-Vodicka H."/>
            <person name="Jaeckle O."/>
        </authorList>
    </citation>
    <scope>NUCLEOTIDE SEQUENCE</scope>
</reference>
<accession>A0A484H5J9</accession>
<evidence type="ECO:0000313" key="7">
    <source>
        <dbReference type="EMBL" id="VBB68620.1"/>
    </source>
</evidence>
<dbReference type="SUPFAM" id="SSF54814">
    <property type="entry name" value="Prokaryotic type KH domain (KH-domain type II)"/>
    <property type="match status" value="1"/>
</dbReference>
<name>A0A484H5J9_9ZZZZ</name>
<dbReference type="EMBL" id="LR026963">
    <property type="protein sequence ID" value="VBB68620.1"/>
    <property type="molecule type" value="Genomic_DNA"/>
</dbReference>
<dbReference type="Pfam" id="PF01926">
    <property type="entry name" value="MMR_HSR1"/>
    <property type="match status" value="1"/>
</dbReference>
<dbReference type="InterPro" id="IPR005662">
    <property type="entry name" value="GTPase_Era-like"/>
</dbReference>
<dbReference type="SUPFAM" id="SSF52540">
    <property type="entry name" value="P-loop containing nucleoside triphosphate hydrolases"/>
    <property type="match status" value="1"/>
</dbReference>
<evidence type="ECO:0000256" key="3">
    <source>
        <dbReference type="ARBA" id="ARBA00022884"/>
    </source>
</evidence>
<dbReference type="InterPro" id="IPR015946">
    <property type="entry name" value="KH_dom-like_a/b"/>
</dbReference>
<protein>
    <submittedName>
        <fullName evidence="7">GTP-binding protein Era</fullName>
    </submittedName>
</protein>
<dbReference type="GO" id="GO:0005525">
    <property type="term" value="F:GTP binding"/>
    <property type="evidence" value="ECO:0007669"/>
    <property type="project" value="UniProtKB-KW"/>
</dbReference>
<comment type="similarity">
    <text evidence="1">Belongs to the TRAFAC class TrmE-Era-EngA-EngB-Septin-like GTPase superfamily. Era GTPase family.</text>
</comment>
<dbReference type="InterPro" id="IPR006073">
    <property type="entry name" value="GTP-bd"/>
</dbReference>
<feature type="domain" description="KH type-2" evidence="5">
    <location>
        <begin position="219"/>
        <end position="296"/>
    </location>
</feature>
<evidence type="ECO:0000259" key="6">
    <source>
        <dbReference type="PROSITE" id="PS51713"/>
    </source>
</evidence>
<dbReference type="InterPro" id="IPR030388">
    <property type="entry name" value="G_ERA_dom"/>
</dbReference>
<dbReference type="NCBIfam" id="NF000908">
    <property type="entry name" value="PRK00089.1"/>
    <property type="match status" value="1"/>
</dbReference>
<dbReference type="CDD" id="cd04163">
    <property type="entry name" value="Era"/>
    <property type="match status" value="1"/>
</dbReference>
<dbReference type="GO" id="GO:0000028">
    <property type="term" value="P:ribosomal small subunit assembly"/>
    <property type="evidence" value="ECO:0007669"/>
    <property type="project" value="TreeGrafter"/>
</dbReference>
<dbReference type="Pfam" id="PF07650">
    <property type="entry name" value="KH_2"/>
    <property type="match status" value="1"/>
</dbReference>
<proteinExistence type="inferred from homology"/>
<dbReference type="InterPro" id="IPR005225">
    <property type="entry name" value="Small_GTP-bd"/>
</dbReference>
<dbReference type="Gene3D" id="3.30.300.20">
    <property type="match status" value="1"/>
</dbReference>
<dbReference type="InterPro" id="IPR004044">
    <property type="entry name" value="KH_dom_type_2"/>
</dbReference>
<dbReference type="GO" id="GO:0019843">
    <property type="term" value="F:rRNA binding"/>
    <property type="evidence" value="ECO:0007669"/>
    <property type="project" value="TreeGrafter"/>
</dbReference>
<dbReference type="InterPro" id="IPR009019">
    <property type="entry name" value="KH_sf_prok-type"/>
</dbReference>
<dbReference type="GO" id="GO:0043024">
    <property type="term" value="F:ribosomal small subunit binding"/>
    <property type="evidence" value="ECO:0007669"/>
    <property type="project" value="TreeGrafter"/>
</dbReference>
<dbReference type="Gene3D" id="3.40.50.300">
    <property type="entry name" value="P-loop containing nucleotide triphosphate hydrolases"/>
    <property type="match status" value="1"/>
</dbReference>
<dbReference type="AlphaFoldDB" id="A0A484H5J9"/>
<dbReference type="GO" id="GO:0005829">
    <property type="term" value="C:cytosol"/>
    <property type="evidence" value="ECO:0007669"/>
    <property type="project" value="TreeGrafter"/>
</dbReference>
<feature type="domain" description="Era-type G" evidence="6">
    <location>
        <begin position="21"/>
        <end position="188"/>
    </location>
</feature>
<evidence type="ECO:0000256" key="1">
    <source>
        <dbReference type="ARBA" id="ARBA00007921"/>
    </source>
</evidence>
<gene>
    <name evidence="7" type="ORF">RIEGSTA812A_PEG_93</name>
</gene>
<dbReference type="NCBIfam" id="TIGR00436">
    <property type="entry name" value="era"/>
    <property type="match status" value="1"/>
</dbReference>
<dbReference type="PANTHER" id="PTHR42698:SF1">
    <property type="entry name" value="GTPASE ERA, MITOCHONDRIAL"/>
    <property type="match status" value="1"/>
</dbReference>
<keyword evidence="2" id="KW-0547">Nucleotide-binding</keyword>
<organism evidence="7">
    <name type="scientific">invertebrate metagenome</name>
    <dbReference type="NCBI Taxonomy" id="1711999"/>
    <lineage>
        <taxon>unclassified sequences</taxon>
        <taxon>metagenomes</taxon>
        <taxon>organismal metagenomes</taxon>
    </lineage>
</organism>
<dbReference type="CDD" id="cd22534">
    <property type="entry name" value="KH-II_Era"/>
    <property type="match status" value="1"/>
</dbReference>
<dbReference type="NCBIfam" id="TIGR00231">
    <property type="entry name" value="small_GTP"/>
    <property type="match status" value="1"/>
</dbReference>
<evidence type="ECO:0000256" key="2">
    <source>
        <dbReference type="ARBA" id="ARBA00022741"/>
    </source>
</evidence>
<sequence length="314" mass="35286">MMTVADNRQVVQARETQQDSHMSWVAVIGAPNAGKSTLVNRIVGAKISIVSHKVQTTRTRVHGIIQRDQTQLAFIDTPGLFAPRHRLERAMVQAAWKGTVAADKIVLLVDARVGITDRVRAISAALQQKRRQAILALNKIDLIEPSRLLKLVSTLNAVGDFTETFMISAVTGDGVADLVALLVRQAPVGPWLFHDNALSDMPMCLLAAEITREQIFLRLHQELPYALTVRSDRWEEREDGSVQIHQTIIVLRENQRAIVLGRGGSRVKSIGWAARQELEETFTRRVHLFLAVKVDSCWLANRSYYREWSLNFDV</sequence>
<dbReference type="PROSITE" id="PS51713">
    <property type="entry name" value="G_ERA"/>
    <property type="match status" value="1"/>
</dbReference>